<keyword evidence="2" id="KW-1185">Reference proteome</keyword>
<dbReference type="Proteomes" id="UP000504637">
    <property type="component" value="Unplaced"/>
</dbReference>
<protein>
    <submittedName>
        <fullName evidence="3">Uncharacterized protein</fullName>
    </submittedName>
</protein>
<name>A0A6J3MLU7_9PEZI</name>
<organism evidence="3">
    <name type="scientific">Dissoconium aciculare CBS 342.82</name>
    <dbReference type="NCBI Taxonomy" id="1314786"/>
    <lineage>
        <taxon>Eukaryota</taxon>
        <taxon>Fungi</taxon>
        <taxon>Dikarya</taxon>
        <taxon>Ascomycota</taxon>
        <taxon>Pezizomycotina</taxon>
        <taxon>Dothideomycetes</taxon>
        <taxon>Dothideomycetidae</taxon>
        <taxon>Mycosphaerellales</taxon>
        <taxon>Dissoconiaceae</taxon>
        <taxon>Dissoconium</taxon>
    </lineage>
</organism>
<feature type="region of interest" description="Disordered" evidence="1">
    <location>
        <begin position="287"/>
        <end position="310"/>
    </location>
</feature>
<dbReference type="OrthoDB" id="5427526at2759"/>
<dbReference type="GeneID" id="54361642"/>
<accession>A0A6J3MLU7</accession>
<gene>
    <name evidence="3" type="ORF">K489DRAFT_376120</name>
</gene>
<sequence>MGSTSPPLTPIRQYEAPVDTTSGDTYQDDFKRRSSSFASNHERSPVTSKARHRFSNASHASNDFDYPTDDAGGGAGGGGGGGMGMGNLADELDQLDDEYDYEEDAGDTTQLRTDGGPDDSIIEGARDSGIDVSYPPGSHNSPSRARNFSKPLGQEDKPPDAAGDEEGNEDRFSPDLEDLVATIARMTAYTTTSEDPIIPRTTALLHDLGPQSNLEAGIQRFNTATNSMTAYSTAQTKSMQVLAQSLFSPLFFAYNSNAFDFDAALIEDTIPLIDTLLQDIPGGISNSVNLPGQTQSSSEPPSSSPSSQSLVISNLARLTRDTADVLAALSQLTDTLQMGKQITTTAARHLRTTQTMVAELLRERERAEVARVDLLAGGWNEKVQARVCGKECRSIVEGFRETCERLRGVEDDGVVAPVAVVS</sequence>
<dbReference type="AlphaFoldDB" id="A0A6J3MLU7"/>
<reference evidence="3" key="3">
    <citation type="submission" date="2025-08" db="UniProtKB">
        <authorList>
            <consortium name="RefSeq"/>
        </authorList>
    </citation>
    <scope>IDENTIFICATION</scope>
    <source>
        <strain evidence="3">CBS 342.82</strain>
    </source>
</reference>
<feature type="compositionally biased region" description="Gly residues" evidence="1">
    <location>
        <begin position="71"/>
        <end position="85"/>
    </location>
</feature>
<feature type="region of interest" description="Disordered" evidence="1">
    <location>
        <begin position="1"/>
        <end position="175"/>
    </location>
</feature>
<feature type="compositionally biased region" description="Acidic residues" evidence="1">
    <location>
        <begin position="90"/>
        <end position="106"/>
    </location>
</feature>
<evidence type="ECO:0000313" key="2">
    <source>
        <dbReference type="Proteomes" id="UP000504637"/>
    </source>
</evidence>
<proteinExistence type="predicted"/>
<evidence type="ECO:0000256" key="1">
    <source>
        <dbReference type="SAM" id="MobiDB-lite"/>
    </source>
</evidence>
<feature type="compositionally biased region" description="Low complexity" evidence="1">
    <location>
        <begin position="293"/>
        <end position="309"/>
    </location>
</feature>
<reference evidence="3" key="1">
    <citation type="submission" date="2020-01" db="EMBL/GenBank/DDBJ databases">
        <authorList>
            <consortium name="DOE Joint Genome Institute"/>
            <person name="Haridas S."/>
            <person name="Albert R."/>
            <person name="Binder M."/>
            <person name="Bloem J."/>
            <person name="Labutti K."/>
            <person name="Salamov A."/>
            <person name="Andreopoulos B."/>
            <person name="Baker S.E."/>
            <person name="Barry K."/>
            <person name="Bills G."/>
            <person name="Bluhm B.H."/>
            <person name="Cannon C."/>
            <person name="Castanera R."/>
            <person name="Culley D.E."/>
            <person name="Daum C."/>
            <person name="Ezra D."/>
            <person name="Gonzalez J.B."/>
            <person name="Henrissat B."/>
            <person name="Kuo A."/>
            <person name="Liang C."/>
            <person name="Lipzen A."/>
            <person name="Lutzoni F."/>
            <person name="Magnuson J."/>
            <person name="Mondo S."/>
            <person name="Nolan M."/>
            <person name="Ohm R."/>
            <person name="Pangilinan J."/>
            <person name="Park H.-J."/>
            <person name="Ramirez L."/>
            <person name="Alfaro M."/>
            <person name="Sun H."/>
            <person name="Tritt A."/>
            <person name="Yoshinaga Y."/>
            <person name="Zwiers L.-H."/>
            <person name="Turgeon B.G."/>
            <person name="Goodwin S.B."/>
            <person name="Spatafora J.W."/>
            <person name="Crous P.W."/>
            <person name="Grigoriev I.V."/>
        </authorList>
    </citation>
    <scope>NUCLEOTIDE SEQUENCE</scope>
    <source>
        <strain evidence="3">CBS 342.82</strain>
    </source>
</reference>
<reference evidence="3" key="2">
    <citation type="submission" date="2020-04" db="EMBL/GenBank/DDBJ databases">
        <authorList>
            <consortium name="NCBI Genome Project"/>
        </authorList>
    </citation>
    <scope>NUCLEOTIDE SEQUENCE</scope>
    <source>
        <strain evidence="3">CBS 342.82</strain>
    </source>
</reference>
<dbReference type="RefSeq" id="XP_033464998.1">
    <property type="nucleotide sequence ID" value="XM_033603842.1"/>
</dbReference>
<evidence type="ECO:0000313" key="3">
    <source>
        <dbReference type="RefSeq" id="XP_033464998.1"/>
    </source>
</evidence>